<protein>
    <submittedName>
        <fullName evidence="1">Uncharacterized protein</fullName>
    </submittedName>
</protein>
<dbReference type="EMBL" id="GBXM01018461">
    <property type="protein sequence ID" value="JAH90116.1"/>
    <property type="molecule type" value="Transcribed_RNA"/>
</dbReference>
<evidence type="ECO:0000313" key="1">
    <source>
        <dbReference type="EMBL" id="JAH90116.1"/>
    </source>
</evidence>
<name>A0A0E9WIJ1_ANGAN</name>
<sequence length="47" mass="5694">MIYFTVAYCCNLQMRFQNLPVSTYITFVLNEAQTKSTPEMKMFYRRN</sequence>
<dbReference type="AlphaFoldDB" id="A0A0E9WIJ1"/>
<accession>A0A0E9WIJ1</accession>
<organism evidence="1">
    <name type="scientific">Anguilla anguilla</name>
    <name type="common">European freshwater eel</name>
    <name type="synonym">Muraena anguilla</name>
    <dbReference type="NCBI Taxonomy" id="7936"/>
    <lineage>
        <taxon>Eukaryota</taxon>
        <taxon>Metazoa</taxon>
        <taxon>Chordata</taxon>
        <taxon>Craniata</taxon>
        <taxon>Vertebrata</taxon>
        <taxon>Euteleostomi</taxon>
        <taxon>Actinopterygii</taxon>
        <taxon>Neopterygii</taxon>
        <taxon>Teleostei</taxon>
        <taxon>Anguilliformes</taxon>
        <taxon>Anguillidae</taxon>
        <taxon>Anguilla</taxon>
    </lineage>
</organism>
<reference evidence="1" key="2">
    <citation type="journal article" date="2015" name="Fish Shellfish Immunol.">
        <title>Early steps in the European eel (Anguilla anguilla)-Vibrio vulnificus interaction in the gills: Role of the RtxA13 toxin.</title>
        <authorList>
            <person name="Callol A."/>
            <person name="Pajuelo D."/>
            <person name="Ebbesson L."/>
            <person name="Teles M."/>
            <person name="MacKenzie S."/>
            <person name="Amaro C."/>
        </authorList>
    </citation>
    <scope>NUCLEOTIDE SEQUENCE</scope>
</reference>
<proteinExistence type="predicted"/>
<reference evidence="1" key="1">
    <citation type="submission" date="2014-11" db="EMBL/GenBank/DDBJ databases">
        <authorList>
            <person name="Amaro Gonzalez C."/>
        </authorList>
    </citation>
    <scope>NUCLEOTIDE SEQUENCE</scope>
</reference>